<reference evidence="1" key="1">
    <citation type="submission" date="2020-10" db="EMBL/GenBank/DDBJ databases">
        <authorList>
            <person name="Gilroy R."/>
        </authorList>
    </citation>
    <scope>NUCLEOTIDE SEQUENCE</scope>
    <source>
        <strain evidence="1">11159</strain>
    </source>
</reference>
<dbReference type="AlphaFoldDB" id="A0A9D9GUX6"/>
<dbReference type="EMBL" id="JADIMY010000115">
    <property type="protein sequence ID" value="MBO8428015.1"/>
    <property type="molecule type" value="Genomic_DNA"/>
</dbReference>
<comment type="caution">
    <text evidence="1">The sequence shown here is derived from an EMBL/GenBank/DDBJ whole genome shotgun (WGS) entry which is preliminary data.</text>
</comment>
<dbReference type="SUPFAM" id="SSF56954">
    <property type="entry name" value="Outer membrane efflux proteins (OEP)"/>
    <property type="match status" value="1"/>
</dbReference>
<evidence type="ECO:0000313" key="1">
    <source>
        <dbReference type="EMBL" id="MBO8428015.1"/>
    </source>
</evidence>
<evidence type="ECO:0000313" key="2">
    <source>
        <dbReference type="Proteomes" id="UP000823613"/>
    </source>
</evidence>
<organism evidence="1 2">
    <name type="scientific">Candidatus Onthovivens merdipullorum</name>
    <dbReference type="NCBI Taxonomy" id="2840889"/>
    <lineage>
        <taxon>Bacteria</taxon>
        <taxon>Bacillati</taxon>
        <taxon>Bacillota</taxon>
        <taxon>Bacilli</taxon>
        <taxon>Bacillales</taxon>
        <taxon>Candidatus Onthovivens</taxon>
    </lineage>
</organism>
<proteinExistence type="predicted"/>
<reference evidence="1" key="2">
    <citation type="journal article" date="2021" name="PeerJ">
        <title>Extensive microbial diversity within the chicken gut microbiome revealed by metagenomics and culture.</title>
        <authorList>
            <person name="Gilroy R."/>
            <person name="Ravi A."/>
            <person name="Getino M."/>
            <person name="Pursley I."/>
            <person name="Horton D.L."/>
            <person name="Alikhan N.F."/>
            <person name="Baker D."/>
            <person name="Gharbi K."/>
            <person name="Hall N."/>
            <person name="Watson M."/>
            <person name="Adriaenssens E.M."/>
            <person name="Foster-Nyarko E."/>
            <person name="Jarju S."/>
            <person name="Secka A."/>
            <person name="Antonio M."/>
            <person name="Oren A."/>
            <person name="Chaudhuri R.R."/>
            <person name="La Ragione R."/>
            <person name="Hildebrand F."/>
            <person name="Pallen M.J."/>
        </authorList>
    </citation>
    <scope>NUCLEOTIDE SEQUENCE</scope>
    <source>
        <strain evidence="1">11159</strain>
    </source>
</reference>
<dbReference type="Proteomes" id="UP000823613">
    <property type="component" value="Unassembled WGS sequence"/>
</dbReference>
<feature type="non-terminal residue" evidence="1">
    <location>
        <position position="1"/>
    </location>
</feature>
<accession>A0A9D9GUX6</accession>
<name>A0A9D9GUX6_9BACL</name>
<protein>
    <submittedName>
        <fullName evidence="1">Uncharacterized protein</fullName>
    </submittedName>
</protein>
<dbReference type="GO" id="GO:0015562">
    <property type="term" value="F:efflux transmembrane transporter activity"/>
    <property type="evidence" value="ECO:0007669"/>
    <property type="project" value="InterPro"/>
</dbReference>
<sequence>DDYVYEIEIKTKSINLQKKKIEISKVELKNGSLKRVDFLEYLVKLASSEIELLESIINIGMIERNLEILTNIPFGEIQYVCENKK</sequence>
<gene>
    <name evidence="1" type="ORF">IAC58_05695</name>
</gene>